<organism evidence="1 2">
    <name type="scientific">Streptomyces laculatispora</name>
    <dbReference type="NCBI Taxonomy" id="887464"/>
    <lineage>
        <taxon>Bacteria</taxon>
        <taxon>Bacillati</taxon>
        <taxon>Actinomycetota</taxon>
        <taxon>Actinomycetes</taxon>
        <taxon>Kitasatosporales</taxon>
        <taxon>Streptomycetaceae</taxon>
        <taxon>Streptomyces</taxon>
    </lineage>
</organism>
<reference evidence="1 2" key="1">
    <citation type="submission" date="2023-03" db="EMBL/GenBank/DDBJ databases">
        <title>Isolation and description of six Streptomyces strains from soil environments, able to metabolize different microbial glucans.</title>
        <authorList>
            <person name="Widen T."/>
            <person name="Larsbrink J."/>
        </authorList>
    </citation>
    <scope>NUCLEOTIDE SEQUENCE [LARGE SCALE GENOMIC DNA]</scope>
    <source>
        <strain evidence="1 2">Mut2</strain>
    </source>
</reference>
<keyword evidence="2" id="KW-1185">Reference proteome</keyword>
<evidence type="ECO:0000313" key="2">
    <source>
        <dbReference type="Proteomes" id="UP001229952"/>
    </source>
</evidence>
<evidence type="ECO:0000313" key="1">
    <source>
        <dbReference type="EMBL" id="WLQ45582.1"/>
    </source>
</evidence>
<dbReference type="EMBL" id="CP120992">
    <property type="protein sequence ID" value="WLQ45582.1"/>
    <property type="molecule type" value="Genomic_DNA"/>
</dbReference>
<sequence>MNLTDLHRRLLADVLAVGGAYPLALTGDYAVQPHGLVERLSHDLDVATKVGVLVDQRGVLPRSGATAGPVPLSGYFS</sequence>
<name>A0ABY9IHN9_9ACTN</name>
<dbReference type="RefSeq" id="WP_306092724.1">
    <property type="nucleotide sequence ID" value="NZ_CP120992.1"/>
</dbReference>
<protein>
    <submittedName>
        <fullName evidence="1">Uncharacterized protein</fullName>
    </submittedName>
</protein>
<gene>
    <name evidence="1" type="ORF">P8A22_20795</name>
</gene>
<accession>A0ABY9IHN9</accession>
<dbReference type="Proteomes" id="UP001229952">
    <property type="component" value="Chromosome"/>
</dbReference>
<proteinExistence type="predicted"/>